<name>A0A840PRM5_URETH</name>
<evidence type="ECO:0000313" key="1">
    <source>
        <dbReference type="EMBL" id="MBB5148653.1"/>
    </source>
</evidence>
<dbReference type="Proteomes" id="UP000557217">
    <property type="component" value="Unassembled WGS sequence"/>
</dbReference>
<sequence>MNNKTFKDFVNEDLNVFFNLDEFGEEHELDGEVLTLIVVDSKNDDNFTGYPREQLYASQEVYKHQKIIYVKAADYFVPKVDSIINLDGEELYVDEAEENMGIIRILASSHES</sequence>
<proteinExistence type="predicted"/>
<keyword evidence="2" id="KW-1185">Reference proteome</keyword>
<dbReference type="EMBL" id="JACHGZ010000008">
    <property type="protein sequence ID" value="MBB5148653.1"/>
    <property type="molecule type" value="Genomic_DNA"/>
</dbReference>
<comment type="caution">
    <text evidence="1">The sequence shown here is derived from an EMBL/GenBank/DDBJ whole genome shotgun (WGS) entry which is preliminary data.</text>
</comment>
<organism evidence="1 2">
    <name type="scientific">Ureibacillus thermosphaericus</name>
    <dbReference type="NCBI Taxonomy" id="51173"/>
    <lineage>
        <taxon>Bacteria</taxon>
        <taxon>Bacillati</taxon>
        <taxon>Bacillota</taxon>
        <taxon>Bacilli</taxon>
        <taxon>Bacillales</taxon>
        <taxon>Caryophanaceae</taxon>
        <taxon>Ureibacillus</taxon>
    </lineage>
</organism>
<accession>A0A840PRM5</accession>
<reference evidence="1 2" key="1">
    <citation type="submission" date="2020-08" db="EMBL/GenBank/DDBJ databases">
        <title>Genomic Encyclopedia of Type Strains, Phase IV (KMG-IV): sequencing the most valuable type-strain genomes for metagenomic binning, comparative biology and taxonomic classification.</title>
        <authorList>
            <person name="Goeker M."/>
        </authorList>
    </citation>
    <scope>NUCLEOTIDE SEQUENCE [LARGE SCALE GENOMIC DNA]</scope>
    <source>
        <strain evidence="1 2">DSM 10633</strain>
    </source>
</reference>
<gene>
    <name evidence="1" type="ORF">HNR36_001039</name>
</gene>
<dbReference type="AlphaFoldDB" id="A0A840PRM5"/>
<evidence type="ECO:0000313" key="2">
    <source>
        <dbReference type="Proteomes" id="UP000557217"/>
    </source>
</evidence>
<dbReference type="RefSeq" id="WP_168412160.1">
    <property type="nucleotide sequence ID" value="NZ_JAAXPW010000008.1"/>
</dbReference>
<protein>
    <submittedName>
        <fullName evidence="1">Uncharacterized protein</fullName>
    </submittedName>
</protein>